<dbReference type="PANTHER" id="PTHR11559">
    <property type="entry name" value="CARBOXYLESTERASE"/>
    <property type="match status" value="1"/>
</dbReference>
<evidence type="ECO:0000256" key="1">
    <source>
        <dbReference type="ARBA" id="ARBA00005964"/>
    </source>
</evidence>
<dbReference type="InterPro" id="IPR019819">
    <property type="entry name" value="Carboxylesterase_B_CS"/>
</dbReference>
<evidence type="ECO:0000256" key="3">
    <source>
        <dbReference type="RuleBase" id="RU361235"/>
    </source>
</evidence>
<gene>
    <name evidence="5" type="ORF">A7U60_g7658</name>
</gene>
<dbReference type="Proteomes" id="UP000757232">
    <property type="component" value="Unassembled WGS sequence"/>
</dbReference>
<evidence type="ECO:0000313" key="5">
    <source>
        <dbReference type="EMBL" id="OCB85350.1"/>
    </source>
</evidence>
<evidence type="ECO:0000256" key="2">
    <source>
        <dbReference type="ARBA" id="ARBA00022801"/>
    </source>
</evidence>
<keyword evidence="3" id="KW-0732">Signal</keyword>
<dbReference type="EC" id="3.1.1.-" evidence="3"/>
<dbReference type="SUPFAM" id="SSF53474">
    <property type="entry name" value="alpha/beta-Hydrolases"/>
    <property type="match status" value="1"/>
</dbReference>
<dbReference type="Gene3D" id="3.40.50.1820">
    <property type="entry name" value="alpha/beta hydrolase"/>
    <property type="match status" value="1"/>
</dbReference>
<dbReference type="GO" id="GO:0016787">
    <property type="term" value="F:hydrolase activity"/>
    <property type="evidence" value="ECO:0007669"/>
    <property type="project" value="UniProtKB-KW"/>
</dbReference>
<evidence type="ECO:0000313" key="6">
    <source>
        <dbReference type="Proteomes" id="UP000757232"/>
    </source>
</evidence>
<keyword evidence="2 3" id="KW-0378">Hydrolase</keyword>
<dbReference type="AlphaFoldDB" id="A0A9Q5MZU3"/>
<reference evidence="5" key="1">
    <citation type="submission" date="2016-06" db="EMBL/GenBank/DDBJ databases">
        <title>Draft Genome sequence of the fungus Inonotus baumii.</title>
        <authorList>
            <person name="Zhu H."/>
            <person name="Lin W."/>
        </authorList>
    </citation>
    <scope>NUCLEOTIDE SEQUENCE</scope>
    <source>
        <strain evidence="5">821</strain>
    </source>
</reference>
<dbReference type="InterPro" id="IPR002018">
    <property type="entry name" value="CarbesteraseB"/>
</dbReference>
<dbReference type="EMBL" id="LNZH02000210">
    <property type="protein sequence ID" value="OCB85350.1"/>
    <property type="molecule type" value="Genomic_DNA"/>
</dbReference>
<proteinExistence type="inferred from homology"/>
<feature type="signal peptide" evidence="3">
    <location>
        <begin position="1"/>
        <end position="22"/>
    </location>
</feature>
<dbReference type="InterPro" id="IPR050309">
    <property type="entry name" value="Type-B_Carboxylest/Lipase"/>
</dbReference>
<organism evidence="5 6">
    <name type="scientific">Sanghuangporus baumii</name>
    <name type="common">Phellinus baumii</name>
    <dbReference type="NCBI Taxonomy" id="108892"/>
    <lineage>
        <taxon>Eukaryota</taxon>
        <taxon>Fungi</taxon>
        <taxon>Dikarya</taxon>
        <taxon>Basidiomycota</taxon>
        <taxon>Agaricomycotina</taxon>
        <taxon>Agaricomycetes</taxon>
        <taxon>Hymenochaetales</taxon>
        <taxon>Hymenochaetaceae</taxon>
        <taxon>Sanghuangporus</taxon>
    </lineage>
</organism>
<dbReference type="InterPro" id="IPR029058">
    <property type="entry name" value="AB_hydrolase_fold"/>
</dbReference>
<sequence length="541" mass="58960">MLLLNLILSVLSATLNTPALWAAPNSLVAETTSGRFQGLLRSNGTERWLGIPFAQPPVGSLRFKAPVSISTVSDGVQDASNFGNACPQLPGDLGAPMSEDCLYLNVWRPSGTSPSEKLPVLFWIYGGAWTSGAASMYDPTRIIKRSVENGKPIIFVSSNYRVNTFGFLSSTFVEPQDLNAGLHDQRAALTFVQDNIASFGGDPSKVTIWGQSAGAGGVQAHLIYPSSRPLFRAAMADSETGPFKSAPFAFQYDKPEKPFARLTESLGCPLGLAAVSCLQKVPFEASALLDVSNNMIATTLNNQLWEPSVGPPGSFVEARASLKIGLGAFRHVPYLAGTNLNEGTIFSTSLINLTHPGMTEDEVFDNFIGNLLLDNRTLTRDVLDRINQLYPANDPANNAPFNTGDSLFDRAAAFYADNMFLAARRLFFDRAASLQPLFAYHFREFIPGNDPTLGVAHESELALLFGPVPTPVEEEFANQMLDFYINFVNDMKPGPSWPQFTSSGKKVLQLMRDNITVIDDDFNLEKTAFLNSAKVLNEMEK</sequence>
<feature type="domain" description="Carboxylesterase type B" evidence="4">
    <location>
        <begin position="28"/>
        <end position="515"/>
    </location>
</feature>
<dbReference type="OrthoDB" id="408631at2759"/>
<dbReference type="Pfam" id="PF00135">
    <property type="entry name" value="COesterase"/>
    <property type="match status" value="1"/>
</dbReference>
<name>A0A9Q5MZU3_SANBA</name>
<evidence type="ECO:0000259" key="4">
    <source>
        <dbReference type="Pfam" id="PF00135"/>
    </source>
</evidence>
<feature type="chain" id="PRO_5040534210" description="Carboxylic ester hydrolase" evidence="3">
    <location>
        <begin position="23"/>
        <end position="541"/>
    </location>
</feature>
<dbReference type="PROSITE" id="PS00941">
    <property type="entry name" value="CARBOXYLESTERASE_B_2"/>
    <property type="match status" value="1"/>
</dbReference>
<dbReference type="PROSITE" id="PS00122">
    <property type="entry name" value="CARBOXYLESTERASE_B_1"/>
    <property type="match status" value="1"/>
</dbReference>
<dbReference type="InterPro" id="IPR019826">
    <property type="entry name" value="Carboxylesterase_B_AS"/>
</dbReference>
<protein>
    <recommendedName>
        <fullName evidence="3">Carboxylic ester hydrolase</fullName>
        <ecNumber evidence="3">3.1.1.-</ecNumber>
    </recommendedName>
</protein>
<comment type="caution">
    <text evidence="5">The sequence shown here is derived from an EMBL/GenBank/DDBJ whole genome shotgun (WGS) entry which is preliminary data.</text>
</comment>
<accession>A0A9Q5MZU3</accession>
<keyword evidence="6" id="KW-1185">Reference proteome</keyword>
<comment type="similarity">
    <text evidence="1 3">Belongs to the type-B carboxylesterase/lipase family.</text>
</comment>